<feature type="transmembrane region" description="Helical" evidence="1">
    <location>
        <begin position="12"/>
        <end position="30"/>
    </location>
</feature>
<evidence type="ECO:0000313" key="2">
    <source>
        <dbReference type="EMBL" id="KAG1778390.1"/>
    </source>
</evidence>
<gene>
    <name evidence="2" type="ORF">EV702DRAFT_1096260</name>
</gene>
<feature type="non-terminal residue" evidence="2">
    <location>
        <position position="94"/>
    </location>
</feature>
<reference evidence="2" key="1">
    <citation type="journal article" date="2020" name="New Phytol.">
        <title>Comparative genomics reveals dynamic genome evolution in host specialist ectomycorrhizal fungi.</title>
        <authorList>
            <person name="Lofgren L.A."/>
            <person name="Nguyen N.H."/>
            <person name="Vilgalys R."/>
            <person name="Ruytinx J."/>
            <person name="Liao H.L."/>
            <person name="Branco S."/>
            <person name="Kuo A."/>
            <person name="LaButti K."/>
            <person name="Lipzen A."/>
            <person name="Andreopoulos W."/>
            <person name="Pangilinan J."/>
            <person name="Riley R."/>
            <person name="Hundley H."/>
            <person name="Na H."/>
            <person name="Barry K."/>
            <person name="Grigoriev I.V."/>
            <person name="Stajich J.E."/>
            <person name="Kennedy P.G."/>
        </authorList>
    </citation>
    <scope>NUCLEOTIDE SEQUENCE</scope>
    <source>
        <strain evidence="2">DOB743</strain>
    </source>
</reference>
<evidence type="ECO:0000256" key="1">
    <source>
        <dbReference type="SAM" id="Phobius"/>
    </source>
</evidence>
<organism evidence="2 3">
    <name type="scientific">Suillus placidus</name>
    <dbReference type="NCBI Taxonomy" id="48579"/>
    <lineage>
        <taxon>Eukaryota</taxon>
        <taxon>Fungi</taxon>
        <taxon>Dikarya</taxon>
        <taxon>Basidiomycota</taxon>
        <taxon>Agaricomycotina</taxon>
        <taxon>Agaricomycetes</taxon>
        <taxon>Agaricomycetidae</taxon>
        <taxon>Boletales</taxon>
        <taxon>Suillineae</taxon>
        <taxon>Suillaceae</taxon>
        <taxon>Suillus</taxon>
    </lineage>
</organism>
<accession>A0A9P6ZX42</accession>
<keyword evidence="1" id="KW-1133">Transmembrane helix</keyword>
<feature type="transmembrane region" description="Helical" evidence="1">
    <location>
        <begin position="42"/>
        <end position="61"/>
    </location>
</feature>
<dbReference type="EMBL" id="JABBWD010000016">
    <property type="protein sequence ID" value="KAG1778390.1"/>
    <property type="molecule type" value="Genomic_DNA"/>
</dbReference>
<comment type="caution">
    <text evidence="2">The sequence shown here is derived from an EMBL/GenBank/DDBJ whole genome shotgun (WGS) entry which is preliminary data.</text>
</comment>
<name>A0A9P6ZX42_9AGAM</name>
<evidence type="ECO:0000313" key="3">
    <source>
        <dbReference type="Proteomes" id="UP000714275"/>
    </source>
</evidence>
<keyword evidence="1" id="KW-0812">Transmembrane</keyword>
<keyword evidence="3" id="KW-1185">Reference proteome</keyword>
<keyword evidence="1" id="KW-0472">Membrane</keyword>
<proteinExistence type="predicted"/>
<dbReference type="OrthoDB" id="3256800at2759"/>
<dbReference type="Proteomes" id="UP000714275">
    <property type="component" value="Unassembled WGS sequence"/>
</dbReference>
<dbReference type="AlphaFoldDB" id="A0A9P6ZX42"/>
<protein>
    <submittedName>
        <fullName evidence="2">Uncharacterized protein</fullName>
    </submittedName>
</protein>
<sequence length="94" mass="10883">MAVITYKTQIFGACAILGSVDWLYLFWNLLRGLPLSLLTLHYRVSISMMGLAFVLVLLAGYKSLQHYFQVPDKTWSSARLMRAFARDSIIYFLW</sequence>